<dbReference type="EMBL" id="UYRT01005625">
    <property type="protein sequence ID" value="VDK39063.1"/>
    <property type="molecule type" value="Genomic_DNA"/>
</dbReference>
<reference evidence="5 6" key="2">
    <citation type="submission" date="2018-11" db="EMBL/GenBank/DDBJ databases">
        <authorList>
            <consortium name="Pathogen Informatics"/>
        </authorList>
    </citation>
    <scope>NUCLEOTIDE SEQUENCE [LARGE SCALE GENOMIC DNA]</scope>
</reference>
<reference evidence="7" key="1">
    <citation type="submission" date="2016-06" db="UniProtKB">
        <authorList>
            <consortium name="WormBaseParasite"/>
        </authorList>
    </citation>
    <scope>IDENTIFICATION</scope>
</reference>
<name>A0A183D3N5_9BILA</name>
<dbReference type="Gene3D" id="3.40.50.300">
    <property type="entry name" value="P-loop containing nucleotide triphosphate hydrolases"/>
    <property type="match status" value="2"/>
</dbReference>
<evidence type="ECO:0000256" key="3">
    <source>
        <dbReference type="ARBA" id="ARBA00022806"/>
    </source>
</evidence>
<dbReference type="InterPro" id="IPR027417">
    <property type="entry name" value="P-loop_NTPase"/>
</dbReference>
<dbReference type="GO" id="GO:0005524">
    <property type="term" value="F:ATP binding"/>
    <property type="evidence" value="ECO:0007669"/>
    <property type="project" value="UniProtKB-KW"/>
</dbReference>
<dbReference type="GO" id="GO:0005634">
    <property type="term" value="C:nucleus"/>
    <property type="evidence" value="ECO:0007669"/>
    <property type="project" value="TreeGrafter"/>
</dbReference>
<evidence type="ECO:0000256" key="2">
    <source>
        <dbReference type="ARBA" id="ARBA00022801"/>
    </source>
</evidence>
<evidence type="ECO:0000313" key="6">
    <source>
        <dbReference type="Proteomes" id="UP000271098"/>
    </source>
</evidence>
<keyword evidence="3" id="KW-0347">Helicase</keyword>
<evidence type="ECO:0000313" key="7">
    <source>
        <dbReference type="WBParaSite" id="GPUH_0000333201-mRNA-1"/>
    </source>
</evidence>
<protein>
    <submittedName>
        <fullName evidence="7">Transketolase_C domain-containing protein</fullName>
    </submittedName>
</protein>
<dbReference type="GO" id="GO:0004386">
    <property type="term" value="F:helicase activity"/>
    <property type="evidence" value="ECO:0007669"/>
    <property type="project" value="UniProtKB-KW"/>
</dbReference>
<sequence>MLFANAAANRSGRGGAWEEAIILLQDSVRYVFLSGRIPNARQFADWVVSLHDQPVHVICTDYRPVPLQHFLYPAGTSGLYEIVNIKGVFRQDKFTEAMNALSRVGDAGRSVSKRKKGVSAGML</sequence>
<keyword evidence="1" id="KW-0547">Nucleotide-binding</keyword>
<keyword evidence="6" id="KW-1185">Reference proteome</keyword>
<dbReference type="InterPro" id="IPR050699">
    <property type="entry name" value="RNA-DNA_Helicase"/>
</dbReference>
<dbReference type="GO" id="GO:0000460">
    <property type="term" value="P:maturation of 5.8S rRNA"/>
    <property type="evidence" value="ECO:0007669"/>
    <property type="project" value="TreeGrafter"/>
</dbReference>
<evidence type="ECO:0000256" key="1">
    <source>
        <dbReference type="ARBA" id="ARBA00022741"/>
    </source>
</evidence>
<proteinExistence type="predicted"/>
<dbReference type="PANTHER" id="PTHR12131:SF7">
    <property type="entry name" value="EXOSOME RNA HELICASE MTR4"/>
    <property type="match status" value="1"/>
</dbReference>
<evidence type="ECO:0000256" key="4">
    <source>
        <dbReference type="ARBA" id="ARBA00022840"/>
    </source>
</evidence>
<keyword evidence="2" id="KW-0378">Hydrolase</keyword>
<evidence type="ECO:0000313" key="5">
    <source>
        <dbReference type="EMBL" id="VDK39063.1"/>
    </source>
</evidence>
<keyword evidence="4" id="KW-0067">ATP-binding</keyword>
<organism evidence="7">
    <name type="scientific">Gongylonema pulchrum</name>
    <dbReference type="NCBI Taxonomy" id="637853"/>
    <lineage>
        <taxon>Eukaryota</taxon>
        <taxon>Metazoa</taxon>
        <taxon>Ecdysozoa</taxon>
        <taxon>Nematoda</taxon>
        <taxon>Chromadorea</taxon>
        <taxon>Rhabditida</taxon>
        <taxon>Spirurina</taxon>
        <taxon>Spiruromorpha</taxon>
        <taxon>Spiruroidea</taxon>
        <taxon>Gongylonematidae</taxon>
        <taxon>Gongylonema</taxon>
    </lineage>
</organism>
<dbReference type="OrthoDB" id="64767at2759"/>
<dbReference type="GO" id="GO:0016787">
    <property type="term" value="F:hydrolase activity"/>
    <property type="evidence" value="ECO:0007669"/>
    <property type="project" value="UniProtKB-KW"/>
</dbReference>
<gene>
    <name evidence="5" type="ORF">GPUH_LOCUS3327</name>
</gene>
<dbReference type="PANTHER" id="PTHR12131">
    <property type="entry name" value="ATP-DEPENDENT RNA AND DNA HELICASE"/>
    <property type="match status" value="1"/>
</dbReference>
<dbReference type="WBParaSite" id="GPUH_0000333201-mRNA-1">
    <property type="protein sequence ID" value="GPUH_0000333201-mRNA-1"/>
    <property type="gene ID" value="GPUH_0000333201"/>
</dbReference>
<dbReference type="Proteomes" id="UP000271098">
    <property type="component" value="Unassembled WGS sequence"/>
</dbReference>
<dbReference type="AlphaFoldDB" id="A0A183D3N5"/>
<accession>A0A183D3N5</accession>